<dbReference type="AlphaFoldDB" id="A0A6N2M7K4"/>
<proteinExistence type="predicted"/>
<gene>
    <name evidence="2" type="ORF">SVIM_LOCUS320599</name>
</gene>
<evidence type="ECO:0000256" key="1">
    <source>
        <dbReference type="SAM" id="Phobius"/>
    </source>
</evidence>
<sequence>MVSLLQTKIYPPIVSYRGKDSDGGSVLNLLSAALLLSLFSLLLLFLLLFFLLPLPPKSSSPLLLLPFTLTLTLVLRILLSANSLTNRSNWTNPITVSTRPHLPSIVEHIQIRTLWLQIIQVRPLLLQVTGRIPPFIEQIQVRPFRLLIINSVPSIVE</sequence>
<protein>
    <submittedName>
        <fullName evidence="2">Uncharacterized protein</fullName>
    </submittedName>
</protein>
<keyword evidence="1" id="KW-0812">Transmembrane</keyword>
<name>A0A6N2M7K4_SALVM</name>
<reference evidence="2" key="1">
    <citation type="submission" date="2019-03" db="EMBL/GenBank/DDBJ databases">
        <authorList>
            <person name="Mank J."/>
            <person name="Almeida P."/>
        </authorList>
    </citation>
    <scope>NUCLEOTIDE SEQUENCE</scope>
    <source>
        <strain evidence="2">78183</strain>
    </source>
</reference>
<keyword evidence="1" id="KW-0472">Membrane</keyword>
<keyword evidence="1" id="KW-1133">Transmembrane helix</keyword>
<organism evidence="2">
    <name type="scientific">Salix viminalis</name>
    <name type="common">Common osier</name>
    <name type="synonym">Basket willow</name>
    <dbReference type="NCBI Taxonomy" id="40686"/>
    <lineage>
        <taxon>Eukaryota</taxon>
        <taxon>Viridiplantae</taxon>
        <taxon>Streptophyta</taxon>
        <taxon>Embryophyta</taxon>
        <taxon>Tracheophyta</taxon>
        <taxon>Spermatophyta</taxon>
        <taxon>Magnoliopsida</taxon>
        <taxon>eudicotyledons</taxon>
        <taxon>Gunneridae</taxon>
        <taxon>Pentapetalae</taxon>
        <taxon>rosids</taxon>
        <taxon>fabids</taxon>
        <taxon>Malpighiales</taxon>
        <taxon>Salicaceae</taxon>
        <taxon>Saliceae</taxon>
        <taxon>Salix</taxon>
    </lineage>
</organism>
<feature type="transmembrane region" description="Helical" evidence="1">
    <location>
        <begin position="62"/>
        <end position="79"/>
    </location>
</feature>
<accession>A0A6N2M7K4</accession>
<feature type="transmembrane region" description="Helical" evidence="1">
    <location>
        <begin position="26"/>
        <end position="50"/>
    </location>
</feature>
<evidence type="ECO:0000313" key="2">
    <source>
        <dbReference type="EMBL" id="VFU48725.1"/>
    </source>
</evidence>
<dbReference type="EMBL" id="CAADRP010001707">
    <property type="protein sequence ID" value="VFU48725.1"/>
    <property type="molecule type" value="Genomic_DNA"/>
</dbReference>